<keyword evidence="1" id="KW-1133">Transmembrane helix</keyword>
<gene>
    <name evidence="2" type="ORF">ET524_10690</name>
</gene>
<reference evidence="2 3" key="1">
    <citation type="submission" date="2019-01" db="EMBL/GenBank/DDBJ databases">
        <title>Senegalimassilia sp. nov. KGMB04484 isolated human feces.</title>
        <authorList>
            <person name="Han K.-I."/>
            <person name="Kim J.-S."/>
            <person name="Lee K.C."/>
            <person name="Suh M.K."/>
            <person name="Eom M.K."/>
            <person name="Lee J.H."/>
            <person name="Park S.-H."/>
            <person name="Kang S.W."/>
            <person name="Park J.-E."/>
            <person name="Oh B.S."/>
            <person name="Yu S.Y."/>
            <person name="Choi S.-H."/>
            <person name="Lee D.H."/>
            <person name="Yoon H."/>
            <person name="Kim B.-Y."/>
            <person name="Lee J.H."/>
            <person name="Lee J.-S."/>
        </authorList>
    </citation>
    <scope>NUCLEOTIDE SEQUENCE [LARGE SCALE GENOMIC DNA]</scope>
    <source>
        <strain evidence="2 3">KGMB04484</strain>
    </source>
</reference>
<evidence type="ECO:0000313" key="3">
    <source>
        <dbReference type="Proteomes" id="UP000293345"/>
    </source>
</evidence>
<dbReference type="Proteomes" id="UP000293345">
    <property type="component" value="Unassembled WGS sequence"/>
</dbReference>
<keyword evidence="1" id="KW-0472">Membrane</keyword>
<evidence type="ECO:0000313" key="2">
    <source>
        <dbReference type="EMBL" id="RXZ54897.1"/>
    </source>
</evidence>
<keyword evidence="3" id="KW-1185">Reference proteome</keyword>
<evidence type="ECO:0000256" key="1">
    <source>
        <dbReference type="SAM" id="Phobius"/>
    </source>
</evidence>
<accession>A0A4V1QU66</accession>
<proteinExistence type="predicted"/>
<dbReference type="EMBL" id="SDPW01000001">
    <property type="protein sequence ID" value="RXZ54897.1"/>
    <property type="molecule type" value="Genomic_DNA"/>
</dbReference>
<feature type="transmembrane region" description="Helical" evidence="1">
    <location>
        <begin position="15"/>
        <end position="38"/>
    </location>
</feature>
<organism evidence="2 3">
    <name type="scientific">Senegalimassilia faecalis</name>
    <dbReference type="NCBI Taxonomy" id="2509433"/>
    <lineage>
        <taxon>Bacteria</taxon>
        <taxon>Bacillati</taxon>
        <taxon>Actinomycetota</taxon>
        <taxon>Coriobacteriia</taxon>
        <taxon>Coriobacteriales</taxon>
        <taxon>Coriobacteriaceae</taxon>
        <taxon>Senegalimassilia</taxon>
    </lineage>
</organism>
<keyword evidence="1" id="KW-0812">Transmembrane</keyword>
<dbReference type="AlphaFoldDB" id="A0A4V1QU66"/>
<sequence>MKRSDLEKAVRKARLAAALLTAVAVIATVAFFFLMFCLTELFINLFTGGWFSWVFPCVATALAILALLALAIVTGGSYER</sequence>
<name>A0A4V1QU66_9ACTN</name>
<protein>
    <submittedName>
        <fullName evidence="2">Uncharacterized protein</fullName>
    </submittedName>
</protein>
<dbReference type="RefSeq" id="WP_129425731.1">
    <property type="nucleotide sequence ID" value="NZ_SDPW01000001.1"/>
</dbReference>
<comment type="caution">
    <text evidence="2">The sequence shown here is derived from an EMBL/GenBank/DDBJ whole genome shotgun (WGS) entry which is preliminary data.</text>
</comment>
<feature type="transmembrane region" description="Helical" evidence="1">
    <location>
        <begin position="50"/>
        <end position="73"/>
    </location>
</feature>